<dbReference type="RefSeq" id="WP_148579735.1">
    <property type="nucleotide sequence ID" value="NZ_JAVEUW010000024.1"/>
</dbReference>
<evidence type="ECO:0000256" key="1">
    <source>
        <dbReference type="SAM" id="MobiDB-lite"/>
    </source>
</evidence>
<evidence type="ECO:0000313" key="2">
    <source>
        <dbReference type="EMBL" id="TYC56046.1"/>
    </source>
</evidence>
<organism evidence="2 3">
    <name type="scientific">Zoogloea oleivorans</name>
    <dbReference type="NCBI Taxonomy" id="1552750"/>
    <lineage>
        <taxon>Bacteria</taxon>
        <taxon>Pseudomonadati</taxon>
        <taxon>Pseudomonadota</taxon>
        <taxon>Betaproteobacteria</taxon>
        <taxon>Rhodocyclales</taxon>
        <taxon>Zoogloeaceae</taxon>
        <taxon>Zoogloea</taxon>
    </lineage>
</organism>
<feature type="region of interest" description="Disordered" evidence="1">
    <location>
        <begin position="39"/>
        <end position="76"/>
    </location>
</feature>
<protein>
    <recommendedName>
        <fullName evidence="4">Lipoprotein</fullName>
    </recommendedName>
</protein>
<evidence type="ECO:0000313" key="3">
    <source>
        <dbReference type="Proteomes" id="UP000389128"/>
    </source>
</evidence>
<gene>
    <name evidence="2" type="ORF">ETQ85_14250</name>
</gene>
<proteinExistence type="predicted"/>
<sequence length="76" mass="8383">MNSLRHAALLAASLSLVLLGGCKESPQVLDKKAGEYQGKVDTRPWEGPAYKGDKATWESDLRARSGNQNELRRMPD</sequence>
<comment type="caution">
    <text evidence="2">The sequence shown here is derived from an EMBL/GenBank/DDBJ whole genome shotgun (WGS) entry which is preliminary data.</text>
</comment>
<accession>A0A6C2CQR7</accession>
<dbReference type="Proteomes" id="UP000389128">
    <property type="component" value="Unassembled WGS sequence"/>
</dbReference>
<keyword evidence="3" id="KW-1185">Reference proteome</keyword>
<evidence type="ECO:0008006" key="4">
    <source>
        <dbReference type="Google" id="ProtNLM"/>
    </source>
</evidence>
<dbReference type="PROSITE" id="PS51257">
    <property type="entry name" value="PROKAR_LIPOPROTEIN"/>
    <property type="match status" value="1"/>
</dbReference>
<feature type="compositionally biased region" description="Basic and acidic residues" evidence="1">
    <location>
        <begin position="51"/>
        <end position="63"/>
    </location>
</feature>
<reference evidence="2 3" key="1">
    <citation type="submission" date="2019-01" db="EMBL/GenBank/DDBJ databases">
        <title>Zoogloea oleivorans genome sequencing and assembly.</title>
        <authorList>
            <person name="Tancsics A."/>
            <person name="Farkas M."/>
            <person name="Kriszt B."/>
            <person name="Maroti G."/>
            <person name="Horvath B."/>
        </authorList>
    </citation>
    <scope>NUCLEOTIDE SEQUENCE [LARGE SCALE GENOMIC DNA]</scope>
    <source>
        <strain evidence="2 3">Buc</strain>
    </source>
</reference>
<name>A0A6C2CQR7_9RHOO</name>
<dbReference type="OrthoDB" id="9182241at2"/>
<dbReference type="AlphaFoldDB" id="A0A6C2CQR7"/>
<dbReference type="EMBL" id="SDKK01000012">
    <property type="protein sequence ID" value="TYC56046.1"/>
    <property type="molecule type" value="Genomic_DNA"/>
</dbReference>